<feature type="region of interest" description="Disordered" evidence="1">
    <location>
        <begin position="1"/>
        <end position="89"/>
    </location>
</feature>
<evidence type="ECO:0000313" key="4">
    <source>
        <dbReference type="EMBL" id="VDC71654.1"/>
    </source>
</evidence>
<evidence type="ECO:0000256" key="1">
    <source>
        <dbReference type="SAM" id="MobiDB-lite"/>
    </source>
</evidence>
<feature type="non-terminal residue" evidence="4">
    <location>
        <position position="302"/>
    </location>
</feature>
<feature type="compositionally biased region" description="Polar residues" evidence="1">
    <location>
        <begin position="80"/>
        <end position="89"/>
    </location>
</feature>
<organism evidence="4">
    <name type="scientific">Brassica campestris</name>
    <name type="common">Field mustard</name>
    <dbReference type="NCBI Taxonomy" id="3711"/>
    <lineage>
        <taxon>Eukaryota</taxon>
        <taxon>Viridiplantae</taxon>
        <taxon>Streptophyta</taxon>
        <taxon>Embryophyta</taxon>
        <taxon>Tracheophyta</taxon>
        <taxon>Spermatophyta</taxon>
        <taxon>Magnoliopsida</taxon>
        <taxon>eudicotyledons</taxon>
        <taxon>Gunneridae</taxon>
        <taxon>Pentapetalae</taxon>
        <taxon>rosids</taxon>
        <taxon>malvids</taxon>
        <taxon>Brassicales</taxon>
        <taxon>Brassicaceae</taxon>
        <taxon>Brassiceae</taxon>
        <taxon>Brassica</taxon>
    </lineage>
</organism>
<feature type="compositionally biased region" description="Pro residues" evidence="1">
    <location>
        <begin position="24"/>
        <end position="37"/>
    </location>
</feature>
<dbReference type="PANTHER" id="PTHR31286">
    <property type="entry name" value="GLYCINE-RICH CELL WALL STRUCTURAL PROTEIN 1.8-LIKE"/>
    <property type="match status" value="1"/>
</dbReference>
<dbReference type="InterPro" id="IPR025558">
    <property type="entry name" value="DUF4283"/>
</dbReference>
<dbReference type="EMBL" id="LS974621">
    <property type="protein sequence ID" value="CAG7876503.1"/>
    <property type="molecule type" value="Genomic_DNA"/>
</dbReference>
<dbReference type="PANTHER" id="PTHR31286:SF90">
    <property type="entry name" value="DUF4283 DOMAIN-CONTAINING PROTEIN"/>
    <property type="match status" value="1"/>
</dbReference>
<dbReference type="InterPro" id="IPR040256">
    <property type="entry name" value="At4g02000-like"/>
</dbReference>
<dbReference type="EMBL" id="LR031570">
    <property type="protein sequence ID" value="VDC71654.1"/>
    <property type="molecule type" value="Genomic_DNA"/>
</dbReference>
<feature type="non-terminal residue" evidence="4">
    <location>
        <position position="1"/>
    </location>
</feature>
<dbReference type="Gramene" id="A05p30240.2_BraZ1">
    <property type="protein sequence ID" value="A05p30240.2_BraZ1.CDS"/>
    <property type="gene ID" value="A05g30240.2_BraZ1"/>
</dbReference>
<gene>
    <name evidence="4" type="ORF">BRAA05T21368Z</name>
    <name evidence="3" type="ORF">BRAPAZ1V2_A05P30240.2</name>
</gene>
<dbReference type="Proteomes" id="UP000694005">
    <property type="component" value="Chromosome A05"/>
</dbReference>
<feature type="domain" description="DUF4283" evidence="2">
    <location>
        <begin position="148"/>
        <end position="226"/>
    </location>
</feature>
<accession>A0A3P5Z770</accession>
<protein>
    <recommendedName>
        <fullName evidence="2">DUF4283 domain-containing protein</fullName>
    </recommendedName>
</protein>
<dbReference type="Pfam" id="PF14111">
    <property type="entry name" value="DUF4283"/>
    <property type="match status" value="1"/>
</dbReference>
<dbReference type="AlphaFoldDB" id="A0A3P5Z770"/>
<name>A0A3P5Z770_BRACM</name>
<reference evidence="4" key="1">
    <citation type="submission" date="2018-11" db="EMBL/GenBank/DDBJ databases">
        <authorList>
            <consortium name="Genoscope - CEA"/>
            <person name="William W."/>
        </authorList>
    </citation>
    <scope>NUCLEOTIDE SEQUENCE</scope>
</reference>
<evidence type="ECO:0000313" key="3">
    <source>
        <dbReference type="EMBL" id="CAG7876503.1"/>
    </source>
</evidence>
<evidence type="ECO:0000259" key="2">
    <source>
        <dbReference type="Pfam" id="PF14111"/>
    </source>
</evidence>
<proteinExistence type="predicted"/>
<feature type="compositionally biased region" description="Polar residues" evidence="1">
    <location>
        <begin position="45"/>
        <end position="57"/>
    </location>
</feature>
<sequence length="302" mass="33152">MHKPWSVPGLISGKNPPSAAAGEPPDPPLIPPDPPDPASSLSPHNFPSLSDSKTAPRSASAIRKGSYRSTVNTDKALAPQTATGSVNLDNTTMATSTAPLPTIPQPSLVEKIRRTENKTLRRFAPTTISSSGRPRVVIPDVVFKKGAEIHKDFIICYFNGRAPPFSQIQSVFNHMWGKEKRLEIHNNPLTHSALVRIPSDYLRQKILEKSIWYVGDSMFHTAQWSSIHSKSTPPLKAIKIWAHITGIPLDLRHEDGYSLIAGLIGEPKETDDFTKNLVSLTLSNVKIEVDLSQPLPAVVEFE</sequence>